<comment type="caution">
    <text evidence="2">The sequence shown here is derived from an EMBL/GenBank/DDBJ whole genome shotgun (WGS) entry which is preliminary data.</text>
</comment>
<evidence type="ECO:0008006" key="4">
    <source>
        <dbReference type="Google" id="ProtNLM"/>
    </source>
</evidence>
<reference evidence="2 3" key="1">
    <citation type="submission" date="2019-08" db="EMBL/GenBank/DDBJ databases">
        <title>Genomes of Antarctic Bizionia species.</title>
        <authorList>
            <person name="Bowman J.P."/>
        </authorList>
    </citation>
    <scope>NUCLEOTIDE SEQUENCE [LARGE SCALE GENOMIC DNA]</scope>
    <source>
        <strain evidence="2 3">HFD</strain>
    </source>
</reference>
<sequence length="118" mass="13390">MKVIIITLLMLFSINTRAQSCKEFMELVKSENSGTAYTSYTSSSISKVTFYEVSTNSTKLYFAIVCFKREYSINCNEYIYQVASDTKSNYSNNYYLSAGKAFGKYIAPYKNNLKCGPS</sequence>
<evidence type="ECO:0000313" key="3">
    <source>
        <dbReference type="Proteomes" id="UP000323324"/>
    </source>
</evidence>
<keyword evidence="3" id="KW-1185">Reference proteome</keyword>
<dbReference type="AlphaFoldDB" id="A0A8H2LDK4"/>
<dbReference type="RefSeq" id="WP_148370587.1">
    <property type="nucleotide sequence ID" value="NZ_VSKM01000013.1"/>
</dbReference>
<dbReference type="Proteomes" id="UP000323324">
    <property type="component" value="Unassembled WGS sequence"/>
</dbReference>
<accession>A0A8H2LDK4</accession>
<protein>
    <recommendedName>
        <fullName evidence="4">KTSC domain-containing protein</fullName>
    </recommendedName>
</protein>
<keyword evidence="1" id="KW-0732">Signal</keyword>
<organism evidence="2 3">
    <name type="scientific">Bizionia saleffrena</name>
    <dbReference type="NCBI Taxonomy" id="291189"/>
    <lineage>
        <taxon>Bacteria</taxon>
        <taxon>Pseudomonadati</taxon>
        <taxon>Bacteroidota</taxon>
        <taxon>Flavobacteriia</taxon>
        <taxon>Flavobacteriales</taxon>
        <taxon>Flavobacteriaceae</taxon>
        <taxon>Bizionia</taxon>
    </lineage>
</organism>
<evidence type="ECO:0000256" key="1">
    <source>
        <dbReference type="SAM" id="SignalP"/>
    </source>
</evidence>
<name>A0A8H2LDK4_9FLAO</name>
<evidence type="ECO:0000313" key="2">
    <source>
        <dbReference type="EMBL" id="TYB71876.1"/>
    </source>
</evidence>
<proteinExistence type="predicted"/>
<gene>
    <name evidence="2" type="ORF">ES676_12105</name>
</gene>
<feature type="chain" id="PRO_5034323718" description="KTSC domain-containing protein" evidence="1">
    <location>
        <begin position="19"/>
        <end position="118"/>
    </location>
</feature>
<dbReference type="EMBL" id="VSKM01000013">
    <property type="protein sequence ID" value="TYB71876.1"/>
    <property type="molecule type" value="Genomic_DNA"/>
</dbReference>
<feature type="signal peptide" evidence="1">
    <location>
        <begin position="1"/>
        <end position="18"/>
    </location>
</feature>